<proteinExistence type="predicted"/>
<dbReference type="EMBL" id="PVEO01000021">
    <property type="protein sequence ID" value="PQV44584.1"/>
    <property type="molecule type" value="Genomic_DNA"/>
</dbReference>
<protein>
    <submittedName>
        <fullName evidence="2">Uncharacterized protein</fullName>
    </submittedName>
</protein>
<dbReference type="RefSeq" id="WP_146109774.1">
    <property type="nucleotide sequence ID" value="NZ_PVEO01000021.1"/>
</dbReference>
<organism evidence="2 3">
    <name type="scientific">Jejuia pallidilutea</name>
    <dbReference type="NCBI Taxonomy" id="504487"/>
    <lineage>
        <taxon>Bacteria</taxon>
        <taxon>Pseudomonadati</taxon>
        <taxon>Bacteroidota</taxon>
        <taxon>Flavobacteriia</taxon>
        <taxon>Flavobacteriales</taxon>
        <taxon>Flavobacteriaceae</taxon>
        <taxon>Jejuia</taxon>
    </lineage>
</organism>
<evidence type="ECO:0000256" key="1">
    <source>
        <dbReference type="SAM" id="SignalP"/>
    </source>
</evidence>
<gene>
    <name evidence="2" type="ORF">CLV33_1214</name>
</gene>
<dbReference type="Proteomes" id="UP000251545">
    <property type="component" value="Unassembled WGS sequence"/>
</dbReference>
<comment type="caution">
    <text evidence="2">The sequence shown here is derived from an EMBL/GenBank/DDBJ whole genome shotgun (WGS) entry which is preliminary data.</text>
</comment>
<accession>A0A362X2A7</accession>
<keyword evidence="1" id="KW-0732">Signal</keyword>
<evidence type="ECO:0000313" key="2">
    <source>
        <dbReference type="EMBL" id="PQV44584.1"/>
    </source>
</evidence>
<name>A0A362X2A7_9FLAO</name>
<sequence>MKNLYKPIVKLFILILITFSFTSNFAQEQNMGFVLTSDGLAIFGESVPITSTITKSSGTIVWFQENNGNSDTTVFNITNTTGNWDQAASTGALNYELDWEGLSCELSLTEGASGIIAKLTIHISEEKHDEYIFNINSVTYQ</sequence>
<dbReference type="AlphaFoldDB" id="A0A362X2A7"/>
<evidence type="ECO:0000313" key="3">
    <source>
        <dbReference type="Proteomes" id="UP000251545"/>
    </source>
</evidence>
<feature type="signal peptide" evidence="1">
    <location>
        <begin position="1"/>
        <end position="26"/>
    </location>
</feature>
<reference evidence="2 3" key="1">
    <citation type="submission" date="2018-02" db="EMBL/GenBank/DDBJ databases">
        <title>Genomic Encyclopedia of Archaeal and Bacterial Type Strains, Phase II (KMG-II): from individual species to whole genera.</title>
        <authorList>
            <person name="Goeker M."/>
        </authorList>
    </citation>
    <scope>NUCLEOTIDE SEQUENCE [LARGE SCALE GENOMIC DNA]</scope>
    <source>
        <strain evidence="2 3">DSM 21165</strain>
    </source>
</reference>
<feature type="chain" id="PRO_5016727081" evidence="1">
    <location>
        <begin position="27"/>
        <end position="141"/>
    </location>
</feature>